<feature type="domain" description="Protein kinase" evidence="2">
    <location>
        <begin position="311"/>
        <end position="542"/>
    </location>
</feature>
<evidence type="ECO:0000313" key="3">
    <source>
        <dbReference type="EMBL" id="CAG8725357.1"/>
    </source>
</evidence>
<dbReference type="EMBL" id="CAJVPZ010026342">
    <property type="protein sequence ID" value="CAG8725357.1"/>
    <property type="molecule type" value="Genomic_DNA"/>
</dbReference>
<protein>
    <submittedName>
        <fullName evidence="3">12901_t:CDS:1</fullName>
    </submittedName>
</protein>
<organism evidence="3 4">
    <name type="scientific">Racocetra fulgida</name>
    <dbReference type="NCBI Taxonomy" id="60492"/>
    <lineage>
        <taxon>Eukaryota</taxon>
        <taxon>Fungi</taxon>
        <taxon>Fungi incertae sedis</taxon>
        <taxon>Mucoromycota</taxon>
        <taxon>Glomeromycotina</taxon>
        <taxon>Glomeromycetes</taxon>
        <taxon>Diversisporales</taxon>
        <taxon>Gigasporaceae</taxon>
        <taxon>Racocetra</taxon>
    </lineage>
</organism>
<evidence type="ECO:0000259" key="2">
    <source>
        <dbReference type="PROSITE" id="PS50011"/>
    </source>
</evidence>
<dbReference type="GO" id="GO:0004674">
    <property type="term" value="F:protein serine/threonine kinase activity"/>
    <property type="evidence" value="ECO:0007669"/>
    <property type="project" value="TreeGrafter"/>
</dbReference>
<dbReference type="PROSITE" id="PS00107">
    <property type="entry name" value="PROTEIN_KINASE_ATP"/>
    <property type="match status" value="1"/>
</dbReference>
<dbReference type="GO" id="GO:0005524">
    <property type="term" value="F:ATP binding"/>
    <property type="evidence" value="ECO:0007669"/>
    <property type="project" value="UniProtKB-UniRule"/>
</dbReference>
<keyword evidence="1" id="KW-0067">ATP-binding</keyword>
<evidence type="ECO:0000313" key="4">
    <source>
        <dbReference type="Proteomes" id="UP000789396"/>
    </source>
</evidence>
<dbReference type="AlphaFoldDB" id="A0A9N9I7S4"/>
<dbReference type="PROSITE" id="PS50011">
    <property type="entry name" value="PROTEIN_KINASE_DOM"/>
    <property type="match status" value="1"/>
</dbReference>
<gene>
    <name evidence="3" type="ORF">RFULGI_LOCUS11748</name>
</gene>
<dbReference type="Gene3D" id="1.10.510.10">
    <property type="entry name" value="Transferase(Phosphotransferase) domain 1"/>
    <property type="match status" value="1"/>
</dbReference>
<dbReference type="InterPro" id="IPR008266">
    <property type="entry name" value="Tyr_kinase_AS"/>
</dbReference>
<dbReference type="InterPro" id="IPR000719">
    <property type="entry name" value="Prot_kinase_dom"/>
</dbReference>
<dbReference type="PANTHER" id="PTHR44167">
    <property type="entry name" value="OVARIAN-SPECIFIC SERINE/THREONINE-PROTEIN KINASE LOK-RELATED"/>
    <property type="match status" value="1"/>
</dbReference>
<dbReference type="Gene3D" id="3.30.200.20">
    <property type="entry name" value="Phosphorylase Kinase, domain 1"/>
    <property type="match status" value="1"/>
</dbReference>
<reference evidence="3" key="1">
    <citation type="submission" date="2021-06" db="EMBL/GenBank/DDBJ databases">
        <authorList>
            <person name="Kallberg Y."/>
            <person name="Tangrot J."/>
            <person name="Rosling A."/>
        </authorList>
    </citation>
    <scope>NUCLEOTIDE SEQUENCE</scope>
    <source>
        <strain evidence="3">IN212</strain>
    </source>
</reference>
<dbReference type="InterPro" id="IPR017441">
    <property type="entry name" value="Protein_kinase_ATP_BS"/>
</dbReference>
<comment type="caution">
    <text evidence="3">The sequence shown here is derived from an EMBL/GenBank/DDBJ whole genome shotgun (WGS) entry which is preliminary data.</text>
</comment>
<dbReference type="PROSITE" id="PS00109">
    <property type="entry name" value="PROTEIN_KINASE_TYR"/>
    <property type="match status" value="1"/>
</dbReference>
<name>A0A9N9I7S4_9GLOM</name>
<feature type="binding site" evidence="1">
    <location>
        <position position="338"/>
    </location>
    <ligand>
        <name>ATP</name>
        <dbReference type="ChEBI" id="CHEBI:30616"/>
    </ligand>
</feature>
<dbReference type="PANTHER" id="PTHR44167:SF24">
    <property type="entry name" value="SERINE_THREONINE-PROTEIN KINASE CHK2"/>
    <property type="match status" value="1"/>
</dbReference>
<dbReference type="InterPro" id="IPR011009">
    <property type="entry name" value="Kinase-like_dom_sf"/>
</dbReference>
<feature type="non-terminal residue" evidence="3">
    <location>
        <position position="1"/>
    </location>
</feature>
<dbReference type="Proteomes" id="UP000789396">
    <property type="component" value="Unassembled WGS sequence"/>
</dbReference>
<dbReference type="GO" id="GO:0044773">
    <property type="term" value="P:mitotic DNA damage checkpoint signaling"/>
    <property type="evidence" value="ECO:0007669"/>
    <property type="project" value="TreeGrafter"/>
</dbReference>
<dbReference type="OrthoDB" id="2353287at2759"/>
<dbReference type="Pfam" id="PF20713">
    <property type="entry name" value="DUF6826"/>
    <property type="match status" value="1"/>
</dbReference>
<evidence type="ECO:0000256" key="1">
    <source>
        <dbReference type="PROSITE-ProRule" id="PRU10141"/>
    </source>
</evidence>
<dbReference type="SUPFAM" id="SSF56112">
    <property type="entry name" value="Protein kinase-like (PK-like)"/>
    <property type="match status" value="1"/>
</dbReference>
<dbReference type="SMART" id="SM00220">
    <property type="entry name" value="S_TKc"/>
    <property type="match status" value="1"/>
</dbReference>
<dbReference type="InterPro" id="IPR049229">
    <property type="entry name" value="DUF6826"/>
</dbReference>
<keyword evidence="4" id="KW-1185">Reference proteome</keyword>
<keyword evidence="1" id="KW-0547">Nucleotide-binding</keyword>
<accession>A0A9N9I7S4</accession>
<dbReference type="GO" id="GO:0005634">
    <property type="term" value="C:nucleus"/>
    <property type="evidence" value="ECO:0007669"/>
    <property type="project" value="TreeGrafter"/>
</dbReference>
<dbReference type="Pfam" id="PF00069">
    <property type="entry name" value="Pkinase"/>
    <property type="match status" value="1"/>
</dbReference>
<proteinExistence type="predicted"/>
<sequence length="542" mass="62553">TEINRLGFTPNELDSLRKFFTENVEKITVVVSFLPDYTTDDEKRGGPVGVNTSTLSEIVQVVKENSAIMKDNSEIMKRSLGVLIQIEKRENREPKFPIYRSIVFEQVQYNYFLAETNSHLGDLPNSVSTYIQNNPMTQIMTEKQVQNWFKNVMTRLSSNWNNNMVFRETNDTPYLDGYKPDISIFNIDDIPNDAFNTIVVQTILELKKHKRTIGFSDEEKGQLVDYLHILIEQQPLRRFFAIFLSDGTYLYVIAFDRNTSQYQEYQTDFITGLRLFHALIYRNSGYVKICGPTSIDLVIPVTSSRTRTIKIRLERFLGEGSSSKVYKINWNGSPTAIKISSDVNNLKHEAQMLRGLKNRNFTNVPVLIANDDNHLVIRPVCKQFRNDFINNFKAQNCKELLNLLKRIHSYGLYHQDVRPSNIMLDTESNSLVLVDWGSAVHNPDNMVVPYKGTTTYASPSILDNDMGNYVPKPADDLHSFVFTMYVLRNPQKKPDLALSSTKNIKDYWHSELNDRALWKEMLSAINNNQITILEKICDVFEI</sequence>